<reference evidence="4" key="1">
    <citation type="submission" date="2014-06" db="EMBL/GenBank/DDBJ databases">
        <authorList>
            <person name="Berkman P.J."/>
        </authorList>
    </citation>
    <scope>NUCLEOTIDE SEQUENCE [LARGE SCALE GENOMIC DNA]</scope>
</reference>
<feature type="compositionally biased region" description="Low complexity" evidence="1">
    <location>
        <begin position="159"/>
        <end position="172"/>
    </location>
</feature>
<feature type="region of interest" description="Disordered" evidence="1">
    <location>
        <begin position="1"/>
        <end position="20"/>
    </location>
</feature>
<keyword evidence="4" id="KW-1185">Reference proteome</keyword>
<feature type="compositionally biased region" description="Low complexity" evidence="1">
    <location>
        <begin position="123"/>
        <end position="132"/>
    </location>
</feature>
<reference evidence="2" key="2">
    <citation type="submission" date="2014-06" db="EMBL/GenBank/DDBJ databases">
        <authorList>
            <person name="Ju J."/>
            <person name="Zhang J."/>
        </authorList>
    </citation>
    <scope>NUCLEOTIDE SEQUENCE</scope>
    <source>
        <strain evidence="2">SscI8</strain>
    </source>
</reference>
<organism evidence="3 4">
    <name type="scientific">Sporisorium scitamineum</name>
    <dbReference type="NCBI Taxonomy" id="49012"/>
    <lineage>
        <taxon>Eukaryota</taxon>
        <taxon>Fungi</taxon>
        <taxon>Dikarya</taxon>
        <taxon>Basidiomycota</taxon>
        <taxon>Ustilaginomycotina</taxon>
        <taxon>Ustilaginomycetes</taxon>
        <taxon>Ustilaginales</taxon>
        <taxon>Ustilaginaceae</taxon>
        <taxon>Sporisorium</taxon>
    </lineage>
</organism>
<gene>
    <name evidence="3" type="primary">SSCI02350.1</name>
    <name evidence="2" type="ORF">SPSC_00435</name>
</gene>
<evidence type="ECO:0000313" key="3">
    <source>
        <dbReference type="EMBL" id="CDW94235.1"/>
    </source>
</evidence>
<dbReference type="OrthoDB" id="2552507at2759"/>
<proteinExistence type="predicted"/>
<feature type="region of interest" description="Disordered" evidence="1">
    <location>
        <begin position="422"/>
        <end position="453"/>
    </location>
</feature>
<accession>A0A0F7S620</accession>
<evidence type="ECO:0000313" key="2">
    <source>
        <dbReference type="EMBL" id="CDR87309.1"/>
    </source>
</evidence>
<evidence type="ECO:0000313" key="4">
    <source>
        <dbReference type="Proteomes" id="UP000242770"/>
    </source>
</evidence>
<feature type="compositionally biased region" description="Polar residues" evidence="1">
    <location>
        <begin position="146"/>
        <end position="156"/>
    </location>
</feature>
<feature type="compositionally biased region" description="Polar residues" evidence="1">
    <location>
        <begin position="196"/>
        <end position="218"/>
    </location>
</feature>
<feature type="compositionally biased region" description="Low complexity" evidence="1">
    <location>
        <begin position="303"/>
        <end position="326"/>
    </location>
</feature>
<feature type="compositionally biased region" description="Low complexity" evidence="1">
    <location>
        <begin position="422"/>
        <end position="441"/>
    </location>
</feature>
<dbReference type="EMBL" id="CCFA01000164">
    <property type="protein sequence ID" value="CDW94235.1"/>
    <property type="molecule type" value="Genomic_DNA"/>
</dbReference>
<feature type="region of interest" description="Disordered" evidence="1">
    <location>
        <begin position="123"/>
        <end position="337"/>
    </location>
</feature>
<dbReference type="AlphaFoldDB" id="A0A0F7S620"/>
<name>A0A0F7S620_9BASI</name>
<sequence length="599" mass="63335">MIKQAAPQHPHELTKLQHRLLYESDSESSFDFSFSSPSSVGSTSEYSDVGYQSSTRSRTRSSGLSRPAGSHGAASRSGSISSVLGSSVAIQRVLMGTNPSTRPSRQSQRQSVRAIASAFEAASATASIRAPSQKIGSQLGRVDEQSIPSRTVQASKEGSLPSTSQTSNSLSSRSHDSSINRPADVSDTMPTRLKISKQSFQGPMSAPVTTTLPSQRADSPTDTRSDSTPAEPHFVLPPRTPNSNRWPYDGSRARIRSFISLDDQPDDDEPAFEIVPSPSRKRSVALPSGTTAFPQHAHDTQRASLSRSPSTLDSPPLPSLRSAASRDSMESSYSLDSLGEHPFSLQLAGEDELDQRVSSAASIHDAYDAEKVAPTSGGGGVEFIAPPTPAEARQHLQPTTAAVGAAVAPACVPSGSTLQPLLLSTSRPSSSWSSSRTTLTPRAPPDAASMRVNEDTCFPLPPFTGMTTATAAAKEAGPFGAPVDSKPPFQPRDLTLAPKHTVDSPAVAELKRQAAELLASIRSLSDEIDTSIPATHRLPGSAYKPASTTSALSSSTASLDSSASTTSFVAVDETYSDVWRLMDSWYWSSFEVGPQTPPV</sequence>
<protein>
    <submittedName>
        <fullName evidence="3">Uncharacterized protein</fullName>
    </submittedName>
</protein>
<dbReference type="EMBL" id="LK056653">
    <property type="protein sequence ID" value="CDR87309.1"/>
    <property type="molecule type" value="Genomic_DNA"/>
</dbReference>
<feature type="region of interest" description="Disordered" evidence="1">
    <location>
        <begin position="28"/>
        <end position="81"/>
    </location>
</feature>
<dbReference type="Proteomes" id="UP000242770">
    <property type="component" value="Unassembled WGS sequence"/>
</dbReference>
<reference evidence="3" key="3">
    <citation type="submission" date="2014-06" db="EMBL/GenBank/DDBJ databases">
        <authorList>
            <person name="Berkman J.Paul."/>
        </authorList>
    </citation>
    <scope>NUCLEOTIDE SEQUENCE [LARGE SCALE GENOMIC DNA]</scope>
</reference>
<evidence type="ECO:0000256" key="1">
    <source>
        <dbReference type="SAM" id="MobiDB-lite"/>
    </source>
</evidence>